<evidence type="ECO:0000256" key="1">
    <source>
        <dbReference type="SAM" id="MobiDB-lite"/>
    </source>
</evidence>
<proteinExistence type="predicted"/>
<name>A0A8S5NAN3_9CAUD</name>
<dbReference type="EMBL" id="BK015109">
    <property type="protein sequence ID" value="DAD91320.1"/>
    <property type="molecule type" value="Genomic_DNA"/>
</dbReference>
<reference evidence="2" key="1">
    <citation type="journal article" date="2021" name="Proc. Natl. Acad. Sci. U.S.A.">
        <title>A Catalog of Tens of Thousands of Viruses from Human Metagenomes Reveals Hidden Associations with Chronic Diseases.</title>
        <authorList>
            <person name="Tisza M.J."/>
            <person name="Buck C.B."/>
        </authorList>
    </citation>
    <scope>NUCLEOTIDE SEQUENCE</scope>
    <source>
        <strain evidence="2">CtL5G6</strain>
    </source>
</reference>
<evidence type="ECO:0000313" key="2">
    <source>
        <dbReference type="EMBL" id="DAD91320.1"/>
    </source>
</evidence>
<feature type="region of interest" description="Disordered" evidence="1">
    <location>
        <begin position="125"/>
        <end position="148"/>
    </location>
</feature>
<accession>A0A8S5NAN3</accession>
<organism evidence="2">
    <name type="scientific">Siphoviridae sp. ctL5G6</name>
    <dbReference type="NCBI Taxonomy" id="2826247"/>
    <lineage>
        <taxon>Viruses</taxon>
        <taxon>Duplodnaviria</taxon>
        <taxon>Heunggongvirae</taxon>
        <taxon>Uroviricota</taxon>
        <taxon>Caudoviricetes</taxon>
    </lineage>
</organism>
<sequence length="161" mass="17885">MRRGQGKASPAYQLLTGHTGLFFVCQNERSFSMAEAFEPITTQEAFDAAVEQRLAPYADYNEIKAQNENYAGQIGELNSRIQTYETDALKTRIAHEVGIPFDLAQRLTGSNEADIRKDAQALLKLIQPKNPPAPLRGDPDPSGGSRRDALRTFTNQLMNND</sequence>
<protein>
    <submittedName>
        <fullName evidence="2">Uncharacterized protein</fullName>
    </submittedName>
</protein>